<dbReference type="PROSITE" id="PS50835">
    <property type="entry name" value="IG_LIKE"/>
    <property type="match status" value="2"/>
</dbReference>
<keyword evidence="13" id="KW-1185">Reference proteome</keyword>
<evidence type="ECO:0000256" key="5">
    <source>
        <dbReference type="ARBA" id="ARBA00023040"/>
    </source>
</evidence>
<dbReference type="Pfam" id="PF00001">
    <property type="entry name" value="7tm_1"/>
    <property type="match status" value="2"/>
</dbReference>
<dbReference type="Proteomes" id="UP001314229">
    <property type="component" value="Unassembled WGS sequence"/>
</dbReference>
<feature type="transmembrane region" description="Helical" evidence="9">
    <location>
        <begin position="21"/>
        <end position="43"/>
    </location>
</feature>
<evidence type="ECO:0000256" key="3">
    <source>
        <dbReference type="ARBA" id="ARBA00022692"/>
    </source>
</evidence>
<dbReference type="PROSITE" id="PS50262">
    <property type="entry name" value="G_PROTEIN_RECEP_F1_2"/>
    <property type="match status" value="2"/>
</dbReference>
<feature type="transmembrane region" description="Helical" evidence="9">
    <location>
        <begin position="829"/>
        <end position="847"/>
    </location>
</feature>
<protein>
    <submittedName>
        <fullName evidence="12">Cysteinyl leukotriene receptor 2-like</fullName>
    </submittedName>
</protein>
<keyword evidence="7 12" id="KW-0675">Receptor</keyword>
<feature type="transmembrane region" description="Helical" evidence="9">
    <location>
        <begin position="656"/>
        <end position="677"/>
    </location>
</feature>
<comment type="caution">
    <text evidence="12">The sequence shown here is derived from an EMBL/GenBank/DDBJ whole genome shotgun (WGS) entry which is preliminary data.</text>
</comment>
<evidence type="ECO:0000256" key="6">
    <source>
        <dbReference type="ARBA" id="ARBA00023136"/>
    </source>
</evidence>
<feature type="domain" description="G-protein coupled receptors family 1 profile" evidence="10">
    <location>
        <begin position="808"/>
        <end position="1053"/>
    </location>
</feature>
<proteinExistence type="predicted"/>
<feature type="transmembrane region" description="Helical" evidence="9">
    <location>
        <begin position="793"/>
        <end position="817"/>
    </location>
</feature>
<evidence type="ECO:0000313" key="12">
    <source>
        <dbReference type="EMBL" id="CAK6964292.1"/>
    </source>
</evidence>
<feature type="transmembrane region" description="Helical" evidence="9">
    <location>
        <begin position="747"/>
        <end position="767"/>
    </location>
</feature>
<evidence type="ECO:0000259" key="10">
    <source>
        <dbReference type="PROSITE" id="PS50262"/>
    </source>
</evidence>
<dbReference type="SUPFAM" id="SSF48726">
    <property type="entry name" value="Immunoglobulin"/>
    <property type="match status" value="3"/>
</dbReference>
<feature type="domain" description="Ig-like" evidence="11">
    <location>
        <begin position="283"/>
        <end position="366"/>
    </location>
</feature>
<feature type="transmembrane region" description="Helical" evidence="9">
    <location>
        <begin position="867"/>
        <end position="889"/>
    </location>
</feature>
<dbReference type="Pfam" id="PF07686">
    <property type="entry name" value="V-set"/>
    <property type="match status" value="1"/>
</dbReference>
<feature type="transmembrane region" description="Helical" evidence="9">
    <location>
        <begin position="909"/>
        <end position="930"/>
    </location>
</feature>
<dbReference type="GO" id="GO:0004930">
    <property type="term" value="F:G protein-coupled receptor activity"/>
    <property type="evidence" value="ECO:0007669"/>
    <property type="project" value="UniProtKB-KW"/>
</dbReference>
<gene>
    <name evidence="12" type="ORF">FSCOSCO3_A030984</name>
</gene>
<evidence type="ECO:0000313" key="13">
    <source>
        <dbReference type="Proteomes" id="UP001314229"/>
    </source>
</evidence>
<dbReference type="AlphaFoldDB" id="A0AAV1P0K4"/>
<keyword evidence="8" id="KW-0807">Transducer</keyword>
<dbReference type="InterPro" id="IPR013783">
    <property type="entry name" value="Ig-like_fold"/>
</dbReference>
<evidence type="ECO:0000256" key="7">
    <source>
        <dbReference type="ARBA" id="ARBA00023170"/>
    </source>
</evidence>
<dbReference type="InterPro" id="IPR000276">
    <property type="entry name" value="GPCR_Rhodpsn"/>
</dbReference>
<feature type="transmembrane region" description="Helical" evidence="9">
    <location>
        <begin position="710"/>
        <end position="735"/>
    </location>
</feature>
<dbReference type="InterPro" id="IPR036179">
    <property type="entry name" value="Ig-like_dom_sf"/>
</dbReference>
<dbReference type="InterPro" id="IPR007110">
    <property type="entry name" value="Ig-like_dom"/>
</dbReference>
<dbReference type="EMBL" id="CAWUFR010000071">
    <property type="protein sequence ID" value="CAK6964292.1"/>
    <property type="molecule type" value="Genomic_DNA"/>
</dbReference>
<dbReference type="Gene3D" id="1.20.1070.10">
    <property type="entry name" value="Rhodopsin 7-helix transmembrane proteins"/>
    <property type="match status" value="2"/>
</dbReference>
<dbReference type="SUPFAM" id="SSF81321">
    <property type="entry name" value="Family A G protein-coupled receptor-like"/>
    <property type="match status" value="2"/>
</dbReference>
<dbReference type="PRINTS" id="PR01904">
    <property type="entry name" value="GPR40FAMILY"/>
</dbReference>
<evidence type="ECO:0000256" key="4">
    <source>
        <dbReference type="ARBA" id="ARBA00022989"/>
    </source>
</evidence>
<dbReference type="Gene3D" id="2.60.40.10">
    <property type="entry name" value="Immunoglobulins"/>
    <property type="match status" value="4"/>
</dbReference>
<keyword evidence="5" id="KW-0297">G-protein coupled receptor</keyword>
<name>A0AAV1P0K4_SCOSC</name>
<evidence type="ECO:0000259" key="11">
    <source>
        <dbReference type="PROSITE" id="PS50835"/>
    </source>
</evidence>
<feature type="transmembrane region" description="Helical" evidence="9">
    <location>
        <begin position="1000"/>
        <end position="1020"/>
    </location>
</feature>
<dbReference type="GO" id="GO:0005886">
    <property type="term" value="C:plasma membrane"/>
    <property type="evidence" value="ECO:0007669"/>
    <property type="project" value="UniProtKB-SubCell"/>
</dbReference>
<dbReference type="GO" id="GO:0071398">
    <property type="term" value="P:cellular response to fatty acid"/>
    <property type="evidence" value="ECO:0007669"/>
    <property type="project" value="TreeGrafter"/>
</dbReference>
<feature type="transmembrane region" description="Helical" evidence="9">
    <location>
        <begin position="540"/>
        <end position="564"/>
    </location>
</feature>
<evidence type="ECO:0000256" key="1">
    <source>
        <dbReference type="ARBA" id="ARBA00004651"/>
    </source>
</evidence>
<keyword evidence="3 9" id="KW-0812">Transmembrane</keyword>
<feature type="transmembrane region" description="Helical" evidence="9">
    <location>
        <begin position="576"/>
        <end position="594"/>
    </location>
</feature>
<reference evidence="12 13" key="1">
    <citation type="submission" date="2024-01" db="EMBL/GenBank/DDBJ databases">
        <authorList>
            <person name="Alioto T."/>
            <person name="Alioto T."/>
            <person name="Gomez Garrido J."/>
        </authorList>
    </citation>
    <scope>NUCLEOTIDE SEQUENCE [LARGE SCALE GENOMIC DNA]</scope>
</reference>
<evidence type="ECO:0000256" key="8">
    <source>
        <dbReference type="ARBA" id="ARBA00023224"/>
    </source>
</evidence>
<feature type="domain" description="G-protein coupled receptors family 1 profile" evidence="10">
    <location>
        <begin position="555"/>
        <end position="816"/>
    </location>
</feature>
<dbReference type="PRINTS" id="PR00237">
    <property type="entry name" value="GPCRRHODOPSN"/>
</dbReference>
<sequence length="1088" mass="123474">MRYDSQKITIYWRKPSLVVKRLSQLYLCVSVFQVVHHVLYVLIRSHVFFDTPVTFPYSSSHAIKGLSVLQQVRSRKITVLQTVFAVEGSCVVVPCQTEKYQWVYWYQYHNLKYPVVFDRVKPNSVEPQFRGRTSVLGKATEGNCSLKIDKVRQADNNLKIYVWINPDSEKLNLQIVTIKVERKTPQISIQKEIVDGQSFQAHCRVNFACPDSPPKLHWDMNPLLENSSYTASSEQVQGLWLYTETLRGIATYKMHNGYMSCSANFGTLVTKSQQLTLNISYKPLTVTLVQEKKPVSEGSKVIMECAAECNPSPHTYSWLRREMGQNHEINSTQEKKIFSNITRHTSVSCIAHNDIGAGQSEWLTINAQYPPEILPESSCNLTGEVLMCVCWAVAFPKASIEWIVDGNDTLPSSFTSNSTNMENIVSGEIRGPVQSQITVSCIANNPLGNDTKQLAINKSSKTSSLLLADHKKTPLCQVQVDLREMQRRTALPMFMTMIFWKKCVDHFNSTRIPQRSKDKTKLSLRMRVIMESEPVVKSKVILSVYIITFLIGLPANLLALYAFSVKIRSKPLPTDILLLNLVVSDLLFLTILPLKMHEAASDLMWNLPNFLCSITSFTFFSAIYTSSLLLMAVSVFRYIGIAFPITYRQLQKPAHAILICAIIWFISTAHCSITFFIQHHPSLSNNNTTACYENFTENQLKILLPVRLEFFFVLCLIPLLICIYCYLQCIMILYSRPRISPMKKQKAIGMALGTLAVFLICVLPYNLSHLVGFLQGYSPKWRVILEPVVRSEVILSVYIITFLIGLPANLLALYAFSVKIRSKPLPTDILLLNLVVSDLLFLTSLPLKMHEAASDMMWNLPNFLCSITSFTFFSAIYASSLLLMAVSVFRYIGIAFPITYRQLQKPAHAILICAIIWFISTAHCSIAFFIQHHPSLSNNNTTACYENFTEEQLKILLPVRLEVFIVICLIPLLICIYCYLQCILILYSRPRISPMKKQKAIGMALGTLAVFLICVLPYNLSHLLGFFQGYSPKWRYYTLLLCTFNTCIDPIIFYFSSSAFRCTGEKSIFRNCRLPASGLHKQGASSSQ</sequence>
<feature type="transmembrane region" description="Helical" evidence="9">
    <location>
        <begin position="1036"/>
        <end position="1056"/>
    </location>
</feature>
<organism evidence="12 13">
    <name type="scientific">Scomber scombrus</name>
    <name type="common">Atlantic mackerel</name>
    <name type="synonym">Scomber vernalis</name>
    <dbReference type="NCBI Taxonomy" id="13677"/>
    <lineage>
        <taxon>Eukaryota</taxon>
        <taxon>Metazoa</taxon>
        <taxon>Chordata</taxon>
        <taxon>Craniata</taxon>
        <taxon>Vertebrata</taxon>
        <taxon>Euteleostomi</taxon>
        <taxon>Actinopterygii</taxon>
        <taxon>Neopterygii</taxon>
        <taxon>Teleostei</taxon>
        <taxon>Neoteleostei</taxon>
        <taxon>Acanthomorphata</taxon>
        <taxon>Pelagiaria</taxon>
        <taxon>Scombriformes</taxon>
        <taxon>Scombridae</taxon>
        <taxon>Scomber</taxon>
    </lineage>
</organism>
<dbReference type="InterPro" id="IPR013106">
    <property type="entry name" value="Ig_V-set"/>
</dbReference>
<feature type="domain" description="Ig-like" evidence="11">
    <location>
        <begin position="185"/>
        <end position="278"/>
    </location>
</feature>
<dbReference type="CDD" id="cd15170">
    <property type="entry name" value="7tmA_FFAR2_FFAR3"/>
    <property type="match status" value="2"/>
</dbReference>
<dbReference type="InterPro" id="IPR017452">
    <property type="entry name" value="GPCR_Rhodpsn_7TM"/>
</dbReference>
<feature type="transmembrane region" description="Helical" evidence="9">
    <location>
        <begin position="963"/>
        <end position="988"/>
    </location>
</feature>
<comment type="subcellular location">
    <subcellularLocation>
        <location evidence="1">Cell membrane</location>
        <topology evidence="1">Multi-pass membrane protein</topology>
    </subcellularLocation>
</comment>
<keyword evidence="4 9" id="KW-1133">Transmembrane helix</keyword>
<accession>A0AAV1P0K4</accession>
<evidence type="ECO:0000256" key="2">
    <source>
        <dbReference type="ARBA" id="ARBA00022475"/>
    </source>
</evidence>
<evidence type="ECO:0000256" key="9">
    <source>
        <dbReference type="SAM" id="Phobius"/>
    </source>
</evidence>
<dbReference type="PANTHER" id="PTHR45822">
    <property type="entry name" value="FREE FATTY ACID RECEPTOR 2-RELATED"/>
    <property type="match status" value="1"/>
</dbReference>
<keyword evidence="2" id="KW-1003">Cell membrane</keyword>
<keyword evidence="6 9" id="KW-0472">Membrane</keyword>
<feature type="transmembrane region" description="Helical" evidence="9">
    <location>
        <begin position="614"/>
        <end position="636"/>
    </location>
</feature>
<dbReference type="PANTHER" id="PTHR45822:SF7">
    <property type="entry name" value="FREE FATTY ACID RECEPTOR 3-LIKE"/>
    <property type="match status" value="1"/>
</dbReference>
<dbReference type="InterPro" id="IPR013312">
    <property type="entry name" value="GPR40-rel_orph"/>
</dbReference>